<feature type="compositionally biased region" description="Basic and acidic residues" evidence="1">
    <location>
        <begin position="321"/>
        <end position="338"/>
    </location>
</feature>
<protein>
    <submittedName>
        <fullName evidence="2">Uncharacterized protein</fullName>
    </submittedName>
</protein>
<sequence>MAAKVNTNESSTSYSRRDRISRSRDVQWQDWPERADLAQYGFDKHSLNIGDLDLEDGSLITWGLQQLQGKDSDKVRIDVLCGNATELKWSLDVNDENLRQTLEAPCSSLRVCFVNTLECNSGWLPGNFSLRPETIRILREAGLSGLLLCNLFSKESYWAKMGNQRQFKYGDNDQLSSLELCYQYRCGWDTGVSFVHAIYSKQRTTYFCINYPSGARDRLEAIIKDPTKQALVRREFFLDTLIADDSLKQWQQGIGTRRASLRDHEKRHEKEPENQDGDLTPKQSSPEPHGTNSLSNSKRKASQKRERPDIENQADGTLDQPMKKSDASAEPSKKNSNEDEREDEDEVYFARRTRALHKMIRHWLGLRQDCEDLLAQLRFLHETCIKAREKWSLEKWSVYHDRTRTRINEEHCEDCRANEARLSFDDNHSRGHYALPPWHLRVHGYINLPF</sequence>
<dbReference type="EMBL" id="SWKU01000012">
    <property type="protein sequence ID" value="KAF3002104.1"/>
    <property type="molecule type" value="Genomic_DNA"/>
</dbReference>
<reference evidence="2" key="1">
    <citation type="submission" date="2019-04" db="EMBL/GenBank/DDBJ databases">
        <title>Sequencing of skin fungus with MAO and IRED activity.</title>
        <authorList>
            <person name="Marsaioli A.J."/>
            <person name="Bonatto J.M.C."/>
            <person name="Reis Junior O."/>
        </authorList>
    </citation>
    <scope>NUCLEOTIDE SEQUENCE</scope>
    <source>
        <strain evidence="2">30M1</strain>
    </source>
</reference>
<proteinExistence type="predicted"/>
<comment type="caution">
    <text evidence="2">The sequence shown here is derived from an EMBL/GenBank/DDBJ whole genome shotgun (WGS) entry which is preliminary data.</text>
</comment>
<gene>
    <name evidence="2" type="ORF">E8E13_009803</name>
</gene>
<evidence type="ECO:0000256" key="1">
    <source>
        <dbReference type="SAM" id="MobiDB-lite"/>
    </source>
</evidence>
<feature type="compositionally biased region" description="Basic and acidic residues" evidence="1">
    <location>
        <begin position="260"/>
        <end position="273"/>
    </location>
</feature>
<evidence type="ECO:0000313" key="2">
    <source>
        <dbReference type="EMBL" id="KAF3002104.1"/>
    </source>
</evidence>
<dbReference type="Proteomes" id="UP000801428">
    <property type="component" value="Unassembled WGS sequence"/>
</dbReference>
<feature type="compositionally biased region" description="Polar residues" evidence="1">
    <location>
        <begin position="281"/>
        <end position="296"/>
    </location>
</feature>
<feature type="region of interest" description="Disordered" evidence="1">
    <location>
        <begin position="256"/>
        <end position="345"/>
    </location>
</feature>
<evidence type="ECO:0000313" key="3">
    <source>
        <dbReference type="Proteomes" id="UP000801428"/>
    </source>
</evidence>
<organism evidence="2 3">
    <name type="scientific">Curvularia kusanoi</name>
    <name type="common">Cochliobolus kusanoi</name>
    <dbReference type="NCBI Taxonomy" id="90978"/>
    <lineage>
        <taxon>Eukaryota</taxon>
        <taxon>Fungi</taxon>
        <taxon>Dikarya</taxon>
        <taxon>Ascomycota</taxon>
        <taxon>Pezizomycotina</taxon>
        <taxon>Dothideomycetes</taxon>
        <taxon>Pleosporomycetidae</taxon>
        <taxon>Pleosporales</taxon>
        <taxon>Pleosporineae</taxon>
        <taxon>Pleosporaceae</taxon>
        <taxon>Curvularia</taxon>
    </lineage>
</organism>
<accession>A0A9P4W6K2</accession>
<dbReference type="OrthoDB" id="5427271at2759"/>
<name>A0A9P4W6K2_CURKU</name>
<keyword evidence="3" id="KW-1185">Reference proteome</keyword>
<dbReference type="AlphaFoldDB" id="A0A9P4W6K2"/>